<dbReference type="Proteomes" id="UP000887565">
    <property type="component" value="Unplaced"/>
</dbReference>
<dbReference type="AlphaFoldDB" id="A0A915L408"/>
<reference evidence="2" key="1">
    <citation type="submission" date="2022-11" db="UniProtKB">
        <authorList>
            <consortium name="WormBaseParasite"/>
        </authorList>
    </citation>
    <scope>IDENTIFICATION</scope>
</reference>
<organism evidence="1 2">
    <name type="scientific">Romanomermis culicivorax</name>
    <name type="common">Nematode worm</name>
    <dbReference type="NCBI Taxonomy" id="13658"/>
    <lineage>
        <taxon>Eukaryota</taxon>
        <taxon>Metazoa</taxon>
        <taxon>Ecdysozoa</taxon>
        <taxon>Nematoda</taxon>
        <taxon>Enoplea</taxon>
        <taxon>Dorylaimia</taxon>
        <taxon>Mermithida</taxon>
        <taxon>Mermithoidea</taxon>
        <taxon>Mermithidae</taxon>
        <taxon>Romanomermis</taxon>
    </lineage>
</organism>
<sequence>MLNSGIQIDISFSDQDELSISSSNQLEKLSSKKPFKQTFGSLLINHYKVCVNIHFGQNQYFDM</sequence>
<evidence type="ECO:0000313" key="1">
    <source>
        <dbReference type="Proteomes" id="UP000887565"/>
    </source>
</evidence>
<keyword evidence="1" id="KW-1185">Reference proteome</keyword>
<accession>A0A915L408</accession>
<dbReference type="WBParaSite" id="nRc.2.0.1.t45825-RA">
    <property type="protein sequence ID" value="nRc.2.0.1.t45825-RA"/>
    <property type="gene ID" value="nRc.2.0.1.g45825"/>
</dbReference>
<proteinExistence type="predicted"/>
<evidence type="ECO:0000313" key="2">
    <source>
        <dbReference type="WBParaSite" id="nRc.2.0.1.t45825-RA"/>
    </source>
</evidence>
<name>A0A915L408_ROMCU</name>
<protein>
    <submittedName>
        <fullName evidence="2">Uncharacterized protein</fullName>
    </submittedName>
</protein>